<dbReference type="PANTHER" id="PTHR34351:SF1">
    <property type="entry name" value="SLR1927 PROTEIN"/>
    <property type="match status" value="1"/>
</dbReference>
<evidence type="ECO:0000313" key="2">
    <source>
        <dbReference type="EMBL" id="GAA5505377.1"/>
    </source>
</evidence>
<dbReference type="PANTHER" id="PTHR34351">
    <property type="entry name" value="SLR1927 PROTEIN-RELATED"/>
    <property type="match status" value="1"/>
</dbReference>
<proteinExistence type="predicted"/>
<comment type="caution">
    <text evidence="2">The sequence shown here is derived from an EMBL/GenBank/DDBJ whole genome shotgun (WGS) entry which is preliminary data.</text>
</comment>
<gene>
    <name evidence="2" type="ORF">Rcae01_00821</name>
</gene>
<evidence type="ECO:0008006" key="4">
    <source>
        <dbReference type="Google" id="ProtNLM"/>
    </source>
</evidence>
<protein>
    <recommendedName>
        <fullName evidence="4">DUF58 domain-containing protein</fullName>
    </recommendedName>
</protein>
<keyword evidence="3" id="KW-1185">Reference proteome</keyword>
<sequence>MQSHRADSRPWWQRSLHIVATVLVFPLRTAIAIRRSATPASISMLLVGIISLNILWGYPWVGMFAACAATLGISLLVNQLMQPRLQADFSLPRCVEAGQTFNLRIHLKNLRHVPALQLTAGVDASRRKDLFRHFRRRRSNQRNDLSQAYQVLSDAESIGMISPRETVSSDVTIRFAHRGVHRLPDVCVKSSFPFCLFEFTKRIPSRTTLPITPRLLSQADDAGSSGKLSDMSGWIRKIAATEAYDYSGSREYETGMSVRRWDFASWARLGKPIVQEFQTPGVRMAFILVDTAVEPRLASSQTASAKATGERDTESADATAQRDETIEQVLSMAATCLTELWQRNVGVQLMITGESQDSADETPAVDKSANDLETTLIRLAMAHRTSTQQADEDLAAFVESMPQSPSMLITSRDEFPASIRNAACKFMRVQ</sequence>
<feature type="compositionally biased region" description="Basic and acidic residues" evidence="1">
    <location>
        <begin position="308"/>
        <end position="322"/>
    </location>
</feature>
<dbReference type="EMBL" id="BAABRO010000001">
    <property type="protein sequence ID" value="GAA5505377.1"/>
    <property type="molecule type" value="Genomic_DNA"/>
</dbReference>
<accession>A0ABP9VJK1</accession>
<name>A0ABP9VJK1_9BACT</name>
<reference evidence="2 3" key="1">
    <citation type="submission" date="2024-02" db="EMBL/GenBank/DDBJ databases">
        <title>Rhodopirellula caenicola NBRC 110016.</title>
        <authorList>
            <person name="Ichikawa N."/>
            <person name="Katano-Makiyama Y."/>
            <person name="Hidaka K."/>
        </authorList>
    </citation>
    <scope>NUCLEOTIDE SEQUENCE [LARGE SCALE GENOMIC DNA]</scope>
    <source>
        <strain evidence="2 3">NBRC 110016</strain>
    </source>
</reference>
<evidence type="ECO:0000313" key="3">
    <source>
        <dbReference type="Proteomes" id="UP001416858"/>
    </source>
</evidence>
<feature type="region of interest" description="Disordered" evidence="1">
    <location>
        <begin position="298"/>
        <end position="322"/>
    </location>
</feature>
<organism evidence="2 3">
    <name type="scientific">Novipirellula caenicola</name>
    <dbReference type="NCBI Taxonomy" id="1536901"/>
    <lineage>
        <taxon>Bacteria</taxon>
        <taxon>Pseudomonadati</taxon>
        <taxon>Planctomycetota</taxon>
        <taxon>Planctomycetia</taxon>
        <taxon>Pirellulales</taxon>
        <taxon>Pirellulaceae</taxon>
        <taxon>Novipirellula</taxon>
    </lineage>
</organism>
<evidence type="ECO:0000256" key="1">
    <source>
        <dbReference type="SAM" id="MobiDB-lite"/>
    </source>
</evidence>
<dbReference type="Proteomes" id="UP001416858">
    <property type="component" value="Unassembled WGS sequence"/>
</dbReference>